<organism evidence="2 7">
    <name type="scientific">Phytophthora fragariae</name>
    <dbReference type="NCBI Taxonomy" id="53985"/>
    <lineage>
        <taxon>Eukaryota</taxon>
        <taxon>Sar</taxon>
        <taxon>Stramenopiles</taxon>
        <taxon>Oomycota</taxon>
        <taxon>Peronosporomycetes</taxon>
        <taxon>Peronosporales</taxon>
        <taxon>Peronosporaceae</taxon>
        <taxon>Phytophthora</taxon>
    </lineage>
</organism>
<dbReference type="Proteomes" id="UP000486351">
    <property type="component" value="Unassembled WGS sequence"/>
</dbReference>
<reference evidence="7 8" key="1">
    <citation type="submission" date="2018-08" db="EMBL/GenBank/DDBJ databases">
        <title>Genomic investigation of the strawberry pathogen Phytophthora fragariae indicates pathogenicity is determined by transcriptional variation in three key races.</title>
        <authorList>
            <person name="Adams T.M."/>
            <person name="Armitage A.D."/>
            <person name="Sobczyk M.K."/>
            <person name="Bates H.J."/>
            <person name="Dunwell J.M."/>
            <person name="Nellist C.F."/>
            <person name="Harrison R.J."/>
        </authorList>
    </citation>
    <scope>NUCLEOTIDE SEQUENCE [LARGE SCALE GENOMIC DNA]</scope>
    <source>
        <strain evidence="5 9">BC-23</strain>
        <strain evidence="3 8">NOV-71</strain>
        <strain evidence="6 10">NOV-77</strain>
        <strain evidence="2 7">NOV-9</strain>
        <strain evidence="4 11">ONT-3</strain>
    </source>
</reference>
<dbReference type="Proteomes" id="UP000476176">
    <property type="component" value="Unassembled WGS sequence"/>
</dbReference>
<sequence>MSDCLFVAWTEEGSVPAGGNEVNAPVAAKTVENDSVATGTVELDTVESKEDSGYNRLFTDGELDAMEDYEPGKEASVLAGTDVTGRVWQGAGGPVVSAGRGRVAEAGHEEC</sequence>
<protein>
    <submittedName>
        <fullName evidence="2">Uncharacterized protein</fullName>
    </submittedName>
</protein>
<dbReference type="EMBL" id="QXFX01001536">
    <property type="protein sequence ID" value="KAE9088683.1"/>
    <property type="molecule type" value="Genomic_DNA"/>
</dbReference>
<dbReference type="EMBL" id="QXGF01001651">
    <property type="protein sequence ID" value="KAE8928613.1"/>
    <property type="molecule type" value="Genomic_DNA"/>
</dbReference>
<evidence type="ECO:0000313" key="4">
    <source>
        <dbReference type="EMBL" id="KAE9088683.1"/>
    </source>
</evidence>
<dbReference type="Proteomes" id="UP000488956">
    <property type="component" value="Unassembled WGS sequence"/>
</dbReference>
<dbReference type="AlphaFoldDB" id="A0A6A3E820"/>
<dbReference type="EMBL" id="QXFY01001591">
    <property type="protein sequence ID" value="KAE9313980.1"/>
    <property type="molecule type" value="Genomic_DNA"/>
</dbReference>
<evidence type="ECO:0000313" key="3">
    <source>
        <dbReference type="EMBL" id="KAE9088304.1"/>
    </source>
</evidence>
<evidence type="ECO:0000313" key="11">
    <source>
        <dbReference type="Proteomes" id="UP000488956"/>
    </source>
</evidence>
<evidence type="ECO:0000313" key="7">
    <source>
        <dbReference type="Proteomes" id="UP000429523"/>
    </source>
</evidence>
<evidence type="ECO:0000313" key="8">
    <source>
        <dbReference type="Proteomes" id="UP000441208"/>
    </source>
</evidence>
<evidence type="ECO:0000313" key="2">
    <source>
        <dbReference type="EMBL" id="KAE8928613.1"/>
    </source>
</evidence>
<dbReference type="Proteomes" id="UP000441208">
    <property type="component" value="Unassembled WGS sequence"/>
</dbReference>
<evidence type="ECO:0000256" key="1">
    <source>
        <dbReference type="SAM" id="MobiDB-lite"/>
    </source>
</evidence>
<evidence type="ECO:0000313" key="9">
    <source>
        <dbReference type="Proteomes" id="UP000476176"/>
    </source>
</evidence>
<feature type="region of interest" description="Disordered" evidence="1">
    <location>
        <begin position="89"/>
        <end position="111"/>
    </location>
</feature>
<comment type="caution">
    <text evidence="2">The sequence shown here is derived from an EMBL/GenBank/DDBJ whole genome shotgun (WGS) entry which is preliminary data.</text>
</comment>
<dbReference type="Proteomes" id="UP000429523">
    <property type="component" value="Unassembled WGS sequence"/>
</dbReference>
<name>A0A6A3E820_9STRA</name>
<accession>A0A6A3E820</accession>
<evidence type="ECO:0000313" key="6">
    <source>
        <dbReference type="EMBL" id="KAE9313980.1"/>
    </source>
</evidence>
<proteinExistence type="predicted"/>
<dbReference type="EMBL" id="QXFZ01001569">
    <property type="protein sequence ID" value="KAE9088304.1"/>
    <property type="molecule type" value="Genomic_DNA"/>
</dbReference>
<feature type="compositionally biased region" description="Basic and acidic residues" evidence="1">
    <location>
        <begin position="102"/>
        <end position="111"/>
    </location>
</feature>
<evidence type="ECO:0000313" key="5">
    <source>
        <dbReference type="EMBL" id="KAE9200615.1"/>
    </source>
</evidence>
<evidence type="ECO:0000313" key="10">
    <source>
        <dbReference type="Proteomes" id="UP000486351"/>
    </source>
</evidence>
<dbReference type="EMBL" id="QXGC01001553">
    <property type="protein sequence ID" value="KAE9200615.1"/>
    <property type="molecule type" value="Genomic_DNA"/>
</dbReference>
<gene>
    <name evidence="5" type="ORF">PF004_g18956</name>
    <name evidence="3" type="ORF">PF007_g20025</name>
    <name evidence="6" type="ORF">PF008_g19597</name>
    <name evidence="2" type="ORF">PF009_g21250</name>
    <name evidence="4" type="ORF">PF010_g19293</name>
</gene>